<dbReference type="RefSeq" id="WP_158421547.1">
    <property type="nucleotide sequence ID" value="NZ_JAOQJL010000015.1"/>
</dbReference>
<evidence type="ECO:0000313" key="2">
    <source>
        <dbReference type="EMBL" id="MCU6765588.1"/>
    </source>
</evidence>
<feature type="transmembrane region" description="Helical" evidence="1">
    <location>
        <begin position="20"/>
        <end position="39"/>
    </location>
</feature>
<reference evidence="2 3" key="1">
    <citation type="journal article" date="2021" name="ISME Commun">
        <title>Automated analysis of genomic sequences facilitates high-throughput and comprehensive description of bacteria.</title>
        <authorList>
            <person name="Hitch T.C.A."/>
        </authorList>
    </citation>
    <scope>NUCLEOTIDE SEQUENCE [LARGE SCALE GENOMIC DNA]</scope>
    <source>
        <strain evidence="2 3">Sanger_23</strain>
    </source>
</reference>
<protein>
    <recommendedName>
        <fullName evidence="4">Holin</fullName>
    </recommendedName>
</protein>
<feature type="transmembrane region" description="Helical" evidence="1">
    <location>
        <begin position="45"/>
        <end position="64"/>
    </location>
</feature>
<dbReference type="Proteomes" id="UP001652409">
    <property type="component" value="Unassembled WGS sequence"/>
</dbReference>
<proteinExistence type="predicted"/>
<name>A0ABT2TTM7_9FIRM</name>
<sequence length="72" mass="7975">MKRKKLPDKAAERRQAMKQMAKDTVTASVIGTLATYLPFWQWDGAQVMGAVALSVVTWIILVAMEPEPKKGS</sequence>
<keyword evidence="3" id="KW-1185">Reference proteome</keyword>
<comment type="caution">
    <text evidence="2">The sequence shown here is derived from an EMBL/GenBank/DDBJ whole genome shotgun (WGS) entry which is preliminary data.</text>
</comment>
<keyword evidence="1" id="KW-0472">Membrane</keyword>
<evidence type="ECO:0008006" key="4">
    <source>
        <dbReference type="Google" id="ProtNLM"/>
    </source>
</evidence>
<evidence type="ECO:0000313" key="3">
    <source>
        <dbReference type="Proteomes" id="UP001652409"/>
    </source>
</evidence>
<evidence type="ECO:0000256" key="1">
    <source>
        <dbReference type="SAM" id="Phobius"/>
    </source>
</evidence>
<accession>A0ABT2TTM7</accession>
<keyword evidence="1" id="KW-1133">Transmembrane helix</keyword>
<keyword evidence="1" id="KW-0812">Transmembrane</keyword>
<dbReference type="EMBL" id="JAOQJL010000015">
    <property type="protein sequence ID" value="MCU6765588.1"/>
    <property type="molecule type" value="Genomic_DNA"/>
</dbReference>
<organism evidence="2 3">
    <name type="scientific">Blautia ammoniilytica</name>
    <dbReference type="NCBI Taxonomy" id="2981782"/>
    <lineage>
        <taxon>Bacteria</taxon>
        <taxon>Bacillati</taxon>
        <taxon>Bacillota</taxon>
        <taxon>Clostridia</taxon>
        <taxon>Lachnospirales</taxon>
        <taxon>Lachnospiraceae</taxon>
        <taxon>Blautia</taxon>
    </lineage>
</organism>
<gene>
    <name evidence="2" type="ORF">OCV61_09200</name>
</gene>